<evidence type="ECO:0000256" key="13">
    <source>
        <dbReference type="ARBA" id="ARBA00022932"/>
    </source>
</evidence>
<evidence type="ECO:0000256" key="2">
    <source>
        <dbReference type="ARBA" id="ARBA00022612"/>
    </source>
</evidence>
<reference evidence="18" key="1">
    <citation type="submission" date="2018-05" db="EMBL/GenBank/DDBJ databases">
        <title>Draft genome of Mucuna pruriens seed.</title>
        <authorList>
            <person name="Nnadi N.E."/>
            <person name="Vos R."/>
            <person name="Hasami M.H."/>
            <person name="Devisetty U.K."/>
            <person name="Aguiy J.C."/>
        </authorList>
    </citation>
    <scope>NUCLEOTIDE SEQUENCE [LARGE SCALE GENOMIC DNA]</scope>
    <source>
        <strain evidence="18">JCA_2017</strain>
    </source>
</reference>
<keyword evidence="12" id="KW-0695">RNA-directed DNA polymerase</keyword>
<evidence type="ECO:0000256" key="8">
    <source>
        <dbReference type="ARBA" id="ARBA00022801"/>
    </source>
</evidence>
<evidence type="ECO:0000256" key="5">
    <source>
        <dbReference type="ARBA" id="ARBA00022723"/>
    </source>
</evidence>
<evidence type="ECO:0000313" key="18">
    <source>
        <dbReference type="EMBL" id="RDY12787.1"/>
    </source>
</evidence>
<evidence type="ECO:0000313" key="19">
    <source>
        <dbReference type="Proteomes" id="UP000257109"/>
    </source>
</evidence>
<evidence type="ECO:0000256" key="9">
    <source>
        <dbReference type="ARBA" id="ARBA00022840"/>
    </source>
</evidence>
<dbReference type="GO" id="GO:0003676">
    <property type="term" value="F:nucleic acid binding"/>
    <property type="evidence" value="ECO:0007669"/>
    <property type="project" value="InterPro"/>
</dbReference>
<dbReference type="InterPro" id="IPR054722">
    <property type="entry name" value="PolX-like_BBD"/>
</dbReference>
<dbReference type="GO" id="GO:0004519">
    <property type="term" value="F:endonuclease activity"/>
    <property type="evidence" value="ECO:0007669"/>
    <property type="project" value="UniProtKB-KW"/>
</dbReference>
<evidence type="ECO:0000256" key="11">
    <source>
        <dbReference type="ARBA" id="ARBA00022908"/>
    </source>
</evidence>
<keyword evidence="5" id="KW-0479">Metal-binding</keyword>
<evidence type="ECO:0000256" key="14">
    <source>
        <dbReference type="ARBA" id="ARBA00023113"/>
    </source>
</evidence>
<keyword evidence="10" id="KW-0460">Magnesium</keyword>
<dbReference type="OrthoDB" id="1431570at2759"/>
<keyword evidence="13" id="KW-0548">Nucleotidyltransferase</keyword>
<feature type="region of interest" description="Disordered" evidence="16">
    <location>
        <begin position="59"/>
        <end position="100"/>
    </location>
</feature>
<dbReference type="InterPro" id="IPR039537">
    <property type="entry name" value="Retrotran_Ty1/copia-like"/>
</dbReference>
<sequence length="369" mass="41749">MYGEKVFDLSVIETILHSMTLRYDYVVCSIEESHDLNSMTIDELQSNLLELEQRMNGHNSHEEQALKVAQDEESSGHGRRRNVFQGGATRGRGRGRGGRQLMDMATNNAIIVMSSNIFRFSSIDSSFPDEVKLGNNYALKVAAKGTIKLLIDEVNNVFYVLELKNNLFIMGQFLEKGLSIGMKQNKCEVFHGENLIFETFMATNRMFAISVKSRLSHNFFEVSSMPPAQHDIVKGLPIFKSPTQLCEHCPKGKHQRDPFPQQSNWCASQLLQLIHSNICGPINPTSNGNKRYVLPFIDDLSGKVLVYFLVGKGEALDVFKKFKALVEKQGIQRQLTTSYMSQQNGVGKRKNQTIISMKEEFHDLFGLKL</sequence>
<dbReference type="GO" id="GO:0003887">
    <property type="term" value="F:DNA-directed DNA polymerase activity"/>
    <property type="evidence" value="ECO:0007669"/>
    <property type="project" value="UniProtKB-KW"/>
</dbReference>
<keyword evidence="6" id="KW-0547">Nucleotide-binding</keyword>
<dbReference type="PANTHER" id="PTHR42648:SF11">
    <property type="entry name" value="TRANSPOSON TY4-P GAG-POL POLYPROTEIN"/>
    <property type="match status" value="1"/>
</dbReference>
<dbReference type="EMBL" id="QJKJ01000405">
    <property type="protein sequence ID" value="RDY12787.1"/>
    <property type="molecule type" value="Genomic_DNA"/>
</dbReference>
<keyword evidence="14" id="KW-0917">Virion maturation</keyword>
<keyword evidence="2" id="KW-1188">Viral release from host cell</keyword>
<feature type="non-terminal residue" evidence="18">
    <location>
        <position position="1"/>
    </location>
</feature>
<proteinExistence type="predicted"/>
<dbReference type="SUPFAM" id="SSF53098">
    <property type="entry name" value="Ribonuclease H-like"/>
    <property type="match status" value="1"/>
</dbReference>
<evidence type="ECO:0000256" key="16">
    <source>
        <dbReference type="SAM" id="MobiDB-lite"/>
    </source>
</evidence>
<dbReference type="PANTHER" id="PTHR42648">
    <property type="entry name" value="TRANSPOSASE, PUTATIVE-RELATED"/>
    <property type="match status" value="1"/>
</dbReference>
<evidence type="ECO:0000256" key="3">
    <source>
        <dbReference type="ARBA" id="ARBA00022670"/>
    </source>
</evidence>
<dbReference type="InterPro" id="IPR036397">
    <property type="entry name" value="RNaseH_sf"/>
</dbReference>
<evidence type="ECO:0000259" key="17">
    <source>
        <dbReference type="Pfam" id="PF22936"/>
    </source>
</evidence>
<dbReference type="Pfam" id="PF22936">
    <property type="entry name" value="Pol_BBD"/>
    <property type="match status" value="1"/>
</dbReference>
<evidence type="ECO:0000256" key="6">
    <source>
        <dbReference type="ARBA" id="ARBA00022741"/>
    </source>
</evidence>
<dbReference type="GO" id="GO:0006310">
    <property type="term" value="P:DNA recombination"/>
    <property type="evidence" value="ECO:0007669"/>
    <property type="project" value="UniProtKB-KW"/>
</dbReference>
<organism evidence="18 19">
    <name type="scientific">Mucuna pruriens</name>
    <name type="common">Velvet bean</name>
    <name type="synonym">Dolichos pruriens</name>
    <dbReference type="NCBI Taxonomy" id="157652"/>
    <lineage>
        <taxon>Eukaryota</taxon>
        <taxon>Viridiplantae</taxon>
        <taxon>Streptophyta</taxon>
        <taxon>Embryophyta</taxon>
        <taxon>Tracheophyta</taxon>
        <taxon>Spermatophyta</taxon>
        <taxon>Magnoliopsida</taxon>
        <taxon>eudicotyledons</taxon>
        <taxon>Gunneridae</taxon>
        <taxon>Pentapetalae</taxon>
        <taxon>rosids</taxon>
        <taxon>fabids</taxon>
        <taxon>Fabales</taxon>
        <taxon>Fabaceae</taxon>
        <taxon>Papilionoideae</taxon>
        <taxon>50 kb inversion clade</taxon>
        <taxon>NPAAA clade</taxon>
        <taxon>indigoferoid/millettioid clade</taxon>
        <taxon>Phaseoleae</taxon>
        <taxon>Mucuna</taxon>
    </lineage>
</organism>
<protein>
    <recommendedName>
        <fullName evidence="17">Retrovirus-related Pol polyprotein from transposon TNT 1-94-like beta-barrel domain-containing protein</fullName>
    </recommendedName>
</protein>
<evidence type="ECO:0000256" key="12">
    <source>
        <dbReference type="ARBA" id="ARBA00022918"/>
    </source>
</evidence>
<keyword evidence="15" id="KW-0233">DNA recombination</keyword>
<comment type="function">
    <text evidence="1">The aspartyl protease (PR) mediates the proteolytic cleavages of the Gag and Gag-Pol polyproteins after assembly of the VLP.</text>
</comment>
<dbReference type="GO" id="GO:0005524">
    <property type="term" value="F:ATP binding"/>
    <property type="evidence" value="ECO:0007669"/>
    <property type="project" value="UniProtKB-KW"/>
</dbReference>
<keyword evidence="9" id="KW-0067">ATP-binding</keyword>
<accession>A0A371ICK8</accession>
<feature type="domain" description="Retrovirus-related Pol polyprotein from transposon TNT 1-94-like beta-barrel" evidence="17">
    <location>
        <begin position="113"/>
        <end position="177"/>
    </location>
</feature>
<comment type="caution">
    <text evidence="18">The sequence shown here is derived from an EMBL/GenBank/DDBJ whole genome shotgun (WGS) entry which is preliminary data.</text>
</comment>
<evidence type="ECO:0000256" key="15">
    <source>
        <dbReference type="ARBA" id="ARBA00023172"/>
    </source>
</evidence>
<evidence type="ECO:0000256" key="7">
    <source>
        <dbReference type="ARBA" id="ARBA00022759"/>
    </source>
</evidence>
<dbReference type="AlphaFoldDB" id="A0A371ICK8"/>
<keyword evidence="11" id="KW-0229">DNA integration</keyword>
<evidence type="ECO:0000256" key="4">
    <source>
        <dbReference type="ARBA" id="ARBA00022722"/>
    </source>
</evidence>
<dbReference type="Gene3D" id="3.30.420.10">
    <property type="entry name" value="Ribonuclease H-like superfamily/Ribonuclease H"/>
    <property type="match status" value="1"/>
</dbReference>
<dbReference type="STRING" id="157652.A0A371ICK8"/>
<keyword evidence="7" id="KW-0255">Endonuclease</keyword>
<dbReference type="GO" id="GO:0046872">
    <property type="term" value="F:metal ion binding"/>
    <property type="evidence" value="ECO:0007669"/>
    <property type="project" value="UniProtKB-KW"/>
</dbReference>
<keyword evidence="4" id="KW-0540">Nuclease</keyword>
<dbReference type="GO" id="GO:0006508">
    <property type="term" value="P:proteolysis"/>
    <property type="evidence" value="ECO:0007669"/>
    <property type="project" value="UniProtKB-KW"/>
</dbReference>
<keyword evidence="13" id="KW-0239">DNA-directed DNA polymerase</keyword>
<keyword evidence="19" id="KW-1185">Reference proteome</keyword>
<dbReference type="GO" id="GO:0015074">
    <property type="term" value="P:DNA integration"/>
    <property type="evidence" value="ECO:0007669"/>
    <property type="project" value="UniProtKB-KW"/>
</dbReference>
<dbReference type="InterPro" id="IPR012337">
    <property type="entry name" value="RNaseH-like_sf"/>
</dbReference>
<keyword evidence="13" id="KW-0808">Transferase</keyword>
<keyword evidence="8" id="KW-0378">Hydrolase</keyword>
<evidence type="ECO:0000256" key="10">
    <source>
        <dbReference type="ARBA" id="ARBA00022842"/>
    </source>
</evidence>
<dbReference type="GO" id="GO:0008233">
    <property type="term" value="F:peptidase activity"/>
    <property type="evidence" value="ECO:0007669"/>
    <property type="project" value="UniProtKB-KW"/>
</dbReference>
<dbReference type="GO" id="GO:0003964">
    <property type="term" value="F:RNA-directed DNA polymerase activity"/>
    <property type="evidence" value="ECO:0007669"/>
    <property type="project" value="UniProtKB-KW"/>
</dbReference>
<dbReference type="Proteomes" id="UP000257109">
    <property type="component" value="Unassembled WGS sequence"/>
</dbReference>
<gene>
    <name evidence="18" type="ORF">CR513_02368</name>
</gene>
<keyword evidence="3" id="KW-0645">Protease</keyword>
<name>A0A371ICK8_MUCPR</name>
<evidence type="ECO:0000256" key="1">
    <source>
        <dbReference type="ARBA" id="ARBA00002180"/>
    </source>
</evidence>